<feature type="region of interest" description="Disordered" evidence="1">
    <location>
        <begin position="44"/>
        <end position="64"/>
    </location>
</feature>
<dbReference type="AlphaFoldDB" id="A0A382CYA3"/>
<dbReference type="EMBL" id="UINC01036396">
    <property type="protein sequence ID" value="SVB30297.1"/>
    <property type="molecule type" value="Genomic_DNA"/>
</dbReference>
<organism evidence="2">
    <name type="scientific">marine metagenome</name>
    <dbReference type="NCBI Taxonomy" id="408172"/>
    <lineage>
        <taxon>unclassified sequences</taxon>
        <taxon>metagenomes</taxon>
        <taxon>ecological metagenomes</taxon>
    </lineage>
</organism>
<proteinExistence type="predicted"/>
<name>A0A382CYA3_9ZZZZ</name>
<sequence length="64" mass="6969">MVYYKACPKCTGDMHIRRDLYGDFKECLQCGLLQDLAEKPAMELAGIQGSDSSSSPRGKKGKAA</sequence>
<protein>
    <submittedName>
        <fullName evidence="2">Uncharacterized protein</fullName>
    </submittedName>
</protein>
<gene>
    <name evidence="2" type="ORF">METZ01_LOCUS183151</name>
</gene>
<evidence type="ECO:0000256" key="1">
    <source>
        <dbReference type="SAM" id="MobiDB-lite"/>
    </source>
</evidence>
<evidence type="ECO:0000313" key="2">
    <source>
        <dbReference type="EMBL" id="SVB30297.1"/>
    </source>
</evidence>
<reference evidence="2" key="1">
    <citation type="submission" date="2018-05" db="EMBL/GenBank/DDBJ databases">
        <authorList>
            <person name="Lanie J.A."/>
            <person name="Ng W.-L."/>
            <person name="Kazmierczak K.M."/>
            <person name="Andrzejewski T.M."/>
            <person name="Davidsen T.M."/>
            <person name="Wayne K.J."/>
            <person name="Tettelin H."/>
            <person name="Glass J.I."/>
            <person name="Rusch D."/>
            <person name="Podicherti R."/>
            <person name="Tsui H.-C.T."/>
            <person name="Winkler M.E."/>
        </authorList>
    </citation>
    <scope>NUCLEOTIDE SEQUENCE</scope>
</reference>
<accession>A0A382CYA3</accession>